<protein>
    <submittedName>
        <fullName evidence="2">Pimeloyl-ACP methyl ester carboxylesterase</fullName>
    </submittedName>
</protein>
<dbReference type="EMBL" id="FNFO01000015">
    <property type="protein sequence ID" value="SDM52766.1"/>
    <property type="molecule type" value="Genomic_DNA"/>
</dbReference>
<dbReference type="GO" id="GO:0047372">
    <property type="term" value="F:monoacylglycerol lipase activity"/>
    <property type="evidence" value="ECO:0007669"/>
    <property type="project" value="TreeGrafter"/>
</dbReference>
<dbReference type="PANTHER" id="PTHR43798">
    <property type="entry name" value="MONOACYLGLYCEROL LIPASE"/>
    <property type="match status" value="1"/>
</dbReference>
<reference evidence="2 3" key="1">
    <citation type="submission" date="2016-10" db="EMBL/GenBank/DDBJ databases">
        <authorList>
            <person name="de Groot N.N."/>
        </authorList>
    </citation>
    <scope>NUCLEOTIDE SEQUENCE [LARGE SCALE GENOMIC DNA]</scope>
    <source>
        <strain evidence="2 3">DSM 25186</strain>
    </source>
</reference>
<dbReference type="OrthoDB" id="9773293at2"/>
<dbReference type="InterPro" id="IPR000639">
    <property type="entry name" value="Epox_hydrolase-like"/>
</dbReference>
<dbReference type="Proteomes" id="UP000198510">
    <property type="component" value="Unassembled WGS sequence"/>
</dbReference>
<dbReference type="SUPFAM" id="SSF53474">
    <property type="entry name" value="alpha/beta-Hydrolases"/>
    <property type="match status" value="1"/>
</dbReference>
<evidence type="ECO:0000313" key="2">
    <source>
        <dbReference type="EMBL" id="SDM52766.1"/>
    </source>
</evidence>
<dbReference type="AlphaFoldDB" id="A0A1G9TYM8"/>
<accession>A0A1G9TYM8</accession>
<dbReference type="RefSeq" id="WP_089688062.1">
    <property type="nucleotide sequence ID" value="NZ_FNFO01000015.1"/>
</dbReference>
<proteinExistence type="predicted"/>
<dbReference type="Pfam" id="PF00561">
    <property type="entry name" value="Abhydrolase_1"/>
    <property type="match status" value="1"/>
</dbReference>
<dbReference type="PRINTS" id="PR00111">
    <property type="entry name" value="ABHYDROLASE"/>
</dbReference>
<dbReference type="InterPro" id="IPR029058">
    <property type="entry name" value="AB_hydrolase_fold"/>
</dbReference>
<dbReference type="PRINTS" id="PR00412">
    <property type="entry name" value="EPOXHYDRLASE"/>
</dbReference>
<evidence type="ECO:0000313" key="3">
    <source>
        <dbReference type="Proteomes" id="UP000198510"/>
    </source>
</evidence>
<dbReference type="InterPro" id="IPR050266">
    <property type="entry name" value="AB_hydrolase_sf"/>
</dbReference>
<feature type="domain" description="AB hydrolase-1" evidence="1">
    <location>
        <begin position="38"/>
        <end position="158"/>
    </location>
</feature>
<organism evidence="2 3">
    <name type="scientific">Catalinimonas alkaloidigena</name>
    <dbReference type="NCBI Taxonomy" id="1075417"/>
    <lineage>
        <taxon>Bacteria</taxon>
        <taxon>Pseudomonadati</taxon>
        <taxon>Bacteroidota</taxon>
        <taxon>Cytophagia</taxon>
        <taxon>Cytophagales</taxon>
        <taxon>Catalimonadaceae</taxon>
        <taxon>Catalinimonas</taxon>
    </lineage>
</organism>
<evidence type="ECO:0000259" key="1">
    <source>
        <dbReference type="Pfam" id="PF00561"/>
    </source>
</evidence>
<sequence>MNQYSTESLIRKMPGFSSRLQQVKDVHLHYVKGGSGEPFLLLPGWPQTWWSFRHIMPALAKQYTVIAVDLRGMGDSAKPVAGYSKKNMARDIRELVVALGYDRVHIAGHDIGANVAYAFAANYPETVNKLILLDTPPPDESMYRLPMLPVGMPVYPWWVAFNQVRDLPAQLLEGRFGWLLDHLLDTLLVNKEAISEFDRAVYCQHYNHPENIRASCAWYQAFGQDIVDQKTYSKIKNSTIGIVSSANVEILNNFLSHNFFEYKMMEVKGAGHFLPEEKPEQIAQAISDFLN</sequence>
<keyword evidence="3" id="KW-1185">Reference proteome</keyword>
<dbReference type="GO" id="GO:0046464">
    <property type="term" value="P:acylglycerol catabolic process"/>
    <property type="evidence" value="ECO:0007669"/>
    <property type="project" value="TreeGrafter"/>
</dbReference>
<dbReference type="PANTHER" id="PTHR43798:SF33">
    <property type="entry name" value="HYDROLASE, PUTATIVE (AFU_ORTHOLOGUE AFUA_2G14860)-RELATED"/>
    <property type="match status" value="1"/>
</dbReference>
<dbReference type="InterPro" id="IPR000073">
    <property type="entry name" value="AB_hydrolase_1"/>
</dbReference>
<gene>
    <name evidence="2" type="ORF">SAMN05421823_11533</name>
</gene>
<dbReference type="Gene3D" id="3.40.50.1820">
    <property type="entry name" value="alpha/beta hydrolase"/>
    <property type="match status" value="1"/>
</dbReference>
<dbReference type="STRING" id="1075417.SAMN05421823_11533"/>
<name>A0A1G9TYM8_9BACT</name>
<dbReference type="GO" id="GO:0016020">
    <property type="term" value="C:membrane"/>
    <property type="evidence" value="ECO:0007669"/>
    <property type="project" value="TreeGrafter"/>
</dbReference>